<dbReference type="NCBIfam" id="NF033510">
    <property type="entry name" value="Ca_tandemer"/>
    <property type="match status" value="23"/>
</dbReference>
<dbReference type="NCBIfam" id="TIGR01167">
    <property type="entry name" value="LPXTG_anchor"/>
    <property type="match status" value="1"/>
</dbReference>
<dbReference type="InterPro" id="IPR013783">
    <property type="entry name" value="Ig-like_fold"/>
</dbReference>
<dbReference type="Pfam" id="PF00746">
    <property type="entry name" value="Gram_pos_anchor"/>
    <property type="match status" value="1"/>
</dbReference>
<evidence type="ECO:0000256" key="1">
    <source>
        <dbReference type="ARBA" id="ARBA00004168"/>
    </source>
</evidence>
<dbReference type="EMBL" id="PNGG01000003">
    <property type="protein sequence ID" value="PMC18970.1"/>
    <property type="molecule type" value="Genomic_DNA"/>
</dbReference>
<dbReference type="NCBIfam" id="TIGR01168">
    <property type="entry name" value="YSIRK_signal"/>
    <property type="match status" value="1"/>
</dbReference>
<feature type="compositionally biased region" description="Basic and acidic residues" evidence="6">
    <location>
        <begin position="210"/>
        <end position="231"/>
    </location>
</feature>
<dbReference type="Gene3D" id="2.60.40.10">
    <property type="entry name" value="Immunoglobulins"/>
    <property type="match status" value="25"/>
</dbReference>
<dbReference type="Pfam" id="PF04650">
    <property type="entry name" value="YSIRK_signal"/>
    <property type="match status" value="1"/>
</dbReference>
<feature type="region of interest" description="Disordered" evidence="6">
    <location>
        <begin position="848"/>
        <end position="872"/>
    </location>
</feature>
<feature type="compositionally biased region" description="Low complexity" evidence="6">
    <location>
        <begin position="3072"/>
        <end position="3083"/>
    </location>
</feature>
<dbReference type="PROSITE" id="PS50847">
    <property type="entry name" value="GRAM_POS_ANCHORING"/>
    <property type="match status" value="1"/>
</dbReference>
<feature type="compositionally biased region" description="Acidic residues" evidence="6">
    <location>
        <begin position="1706"/>
        <end position="1718"/>
    </location>
</feature>
<dbReference type="PANTHER" id="PTHR18898:SF2">
    <property type="entry name" value="NUCLEOPROTEIN TPR"/>
    <property type="match status" value="1"/>
</dbReference>
<feature type="compositionally biased region" description="Polar residues" evidence="6">
    <location>
        <begin position="3062"/>
        <end position="3071"/>
    </location>
</feature>
<feature type="region of interest" description="Disordered" evidence="6">
    <location>
        <begin position="1895"/>
        <end position="1938"/>
    </location>
</feature>
<feature type="compositionally biased region" description="Acidic residues" evidence="6">
    <location>
        <begin position="187"/>
        <end position="199"/>
    </location>
</feature>
<keyword evidence="7" id="KW-1133">Transmembrane helix</keyword>
<feature type="transmembrane region" description="Helical" evidence="7">
    <location>
        <begin position="48"/>
        <end position="68"/>
    </location>
</feature>
<feature type="compositionally biased region" description="Low complexity" evidence="6">
    <location>
        <begin position="2499"/>
        <end position="2516"/>
    </location>
</feature>
<keyword evidence="5" id="KW-0572">Peptidoglycan-anchor</keyword>
<feature type="compositionally biased region" description="Polar residues" evidence="6">
    <location>
        <begin position="3017"/>
        <end position="3029"/>
    </location>
</feature>
<evidence type="ECO:0000313" key="10">
    <source>
        <dbReference type="Proteomes" id="UP000235748"/>
    </source>
</evidence>
<evidence type="ECO:0000256" key="3">
    <source>
        <dbReference type="ARBA" id="ARBA00022525"/>
    </source>
</evidence>
<feature type="compositionally biased region" description="Polar residues" evidence="6">
    <location>
        <begin position="2800"/>
        <end position="2819"/>
    </location>
</feature>
<dbReference type="InterPro" id="IPR019931">
    <property type="entry name" value="LPXTG_anchor"/>
</dbReference>
<gene>
    <name evidence="9" type="ORF">CJ235_06800</name>
</gene>
<evidence type="ECO:0000256" key="6">
    <source>
        <dbReference type="SAM" id="MobiDB-lite"/>
    </source>
</evidence>
<evidence type="ECO:0000313" key="9">
    <source>
        <dbReference type="EMBL" id="PMC18970.1"/>
    </source>
</evidence>
<evidence type="ECO:0000259" key="8">
    <source>
        <dbReference type="PROSITE" id="PS50847"/>
    </source>
</evidence>
<keyword evidence="7" id="KW-0472">Membrane</keyword>
<evidence type="ECO:0000256" key="7">
    <source>
        <dbReference type="SAM" id="Phobius"/>
    </source>
</evidence>
<keyword evidence="2" id="KW-0134">Cell wall</keyword>
<comment type="subcellular location">
    <subcellularLocation>
        <location evidence="1">Secreted</location>
        <location evidence="1">Cell wall</location>
        <topology evidence="1">Peptidoglycan-anchor</topology>
    </subcellularLocation>
</comment>
<feature type="compositionally biased region" description="Low complexity" evidence="6">
    <location>
        <begin position="1983"/>
        <end position="2008"/>
    </location>
</feature>
<feature type="compositionally biased region" description="Polar residues" evidence="6">
    <location>
        <begin position="1056"/>
        <end position="1073"/>
    </location>
</feature>
<dbReference type="PANTHER" id="PTHR18898">
    <property type="entry name" value="NUCLEOPROTEIN TPR-RELATED"/>
    <property type="match status" value="1"/>
</dbReference>
<dbReference type="Pfam" id="PF17936">
    <property type="entry name" value="Big_6"/>
    <property type="match status" value="25"/>
</dbReference>
<dbReference type="InterPro" id="IPR041498">
    <property type="entry name" value="Big_6"/>
</dbReference>
<feature type="compositionally biased region" description="Basic and acidic residues" evidence="6">
    <location>
        <begin position="2064"/>
        <end position="2079"/>
    </location>
</feature>
<feature type="compositionally biased region" description="Polar residues" evidence="6">
    <location>
        <begin position="1640"/>
        <end position="1649"/>
    </location>
</feature>
<protein>
    <recommendedName>
        <fullName evidence="8">Gram-positive cocci surface proteins LPxTG domain-containing protein</fullName>
    </recommendedName>
</protein>
<feature type="compositionally biased region" description="Basic and acidic residues" evidence="6">
    <location>
        <begin position="1564"/>
        <end position="1576"/>
    </location>
</feature>
<dbReference type="Proteomes" id="UP000235748">
    <property type="component" value="Unassembled WGS sequence"/>
</dbReference>
<feature type="region of interest" description="Disordered" evidence="6">
    <location>
        <begin position="3017"/>
        <end position="3102"/>
    </location>
</feature>
<evidence type="ECO:0000256" key="2">
    <source>
        <dbReference type="ARBA" id="ARBA00022512"/>
    </source>
</evidence>
<sequence>MVDKIIVSITLGNKYFTLPIISGVVNLRKRKPQGKLDFIPNRNNKYSIRRFTVGTASILIGATLVFGINNDAKAAETNDAQSSVSANDSQSSNDDPNNSTTSHDTSSQETAHDPQVNNDANQDNQAPQESNTEESTQSSQDSNGTAQPSSSQSQASDNQSNPSQDDVDQPASNADDVHKSDAAQATTDEDGADNSDADDETSKNDSQVNETEKQNQPDDNSAKDDVDKQGASDDNVSDDNAAESDKEQSSDDAKDKSDKEAKDDSQSSTDGKSEKDSQKEEQSKKGSNKAESDSEAQSTKSKSGEDQPEEKQDDDKSGDDQADEKSDDKSSDKETGSDEDDSDSVEQGKDKSDNETQETKDTKASDSDEKKDKLQSKLDDADSKDKEDTVNDYLNDQLGGEQAKSVLEDADIDYDKDSNATISNKVLKSALIQFANQKDKDSPQAIRPGSAFFSAYSTEAVTRAAKDTKVTKSLGYEDNYSFAQMMFDPDSLDTDEAKKSTTIPFKIHNYMSGSNSLDRYKIDLNLDPRLAKHVTKISANPMNKNTPVEFKRLKDENGELTDTWEVNYIRAEGGLFGGATILATYTAENGKIELDDTVENILKEENLENDKLNYHIYVRNDKTNKIIRTAENSGYFLTDVDKELTDKEKDLSDANQKSFLGSSGSVQYNQDIGEHGGLLLDQTIMKNSIFSYNLYADNKEWTYNYQIDKDLLPYISGAELHLHDYEGLSGFNKNYNAKNKVADLSLDKDGKGSITAKDMNKLIEFNNSTPEPIGIRIVLKFNQSPNNILTKDAEYDDDGNLIRETVKQKELFNFNGYLTDNKGKLINNTLGTSTLAIQDYDRDGLLDNYERQNTHSDPFNPDTDGDGKNDGDEVVNYKTSPLVGQPKASDITTEDTVVSGSVPLKDGAATQTAKVINSDGETVGTGTVNSDGSFSVNIPKSPEGTYTIAIDSPDYENDETNTFKIVDTSKVPAPTINPVSDKDNEVIVNGTGGSTVTVRDKDGNTVGTVDIPDGQSSGTIHLDNPLKAGTELTSTASKNGKESDPSDTVTVDDKTAPNQPTIDEVTTNNTSISGKAEAGSTVHVKLPNGDTVSAKANDEGAYSVDLPQDLELNGGDTITVTSEDDAGNISESNSTKVINKRAPEAPTIKPVSSEDNSLTGTAKANTTVTVEFPDGSTLDTKADDQGNYTIDLGNKKLDGRETLKVTATEDGNTSPATTTVVKDDTAPDAPTVDDVGSEDKIVEGTAEPNSIVTVHFPNGSVVESHAGKDGRYNAEIPSDLKLKGGEKITATAKDIDGNVSKEGSTTVEDNTAPDVPTVVGVNSTDKEVTGTAEPGSEVTVHFPDNKTGTATADDNGNYTVKIPDDVTLKGGENIDVTAKDKKANVSEPAHTVVSDKTAPDAPEVEKVNSNGDKVTGTAEPGSTVKVTFPNGKESEGKADDQGNFSVDIPKEANLKGGEQLNVVAVDDNHNTSAPTSVTVGDKTAPDAPTVDDVKSTDKTVTGEAEPGSTVKVSFPGNKTGTATADDNGKYTVEIPEDVELTGGEDLTVTATDKDDNESEATHATVEDKTAPEKPEVNKVTSNSDKVTGTAEPNSEVTVTFPDGQQTKATADKDGNFTAGLPKGVTLKGDEELQVTAKDANGNTSETTEVTVKDETAPDVPQVNDVTTDSKTVTGSAEPNSTVTVHFPGDKTGTATADKDGNYTVDIPEDVELNGDDEISVTAADKDGNTSDAKTVTVTDTTAPDKPSVDDVTSDSKHITGQAEPKSTVTVTFPDGTTATGETDDNGRYTVDIPEKIDLKGEEELNVTATDKAGNTSQAETKTVTDTTAPEIPKVDGVTSADKHITGTAEPNSHVKVTFPDGTTATGETDKDGNFTVDIPSKVDLKGGEELTVTATDAHDNESTPAKLPVADKTAPNKPSVKGVNSTDKEVTGTAEPGSTVTVKFPGNKTGTATADDDGNYTVKIPDNVDLQGGEELEVTATDKAGNTSDATTTTVADKTAPDAPTANDVNSEDKQLTGKAEPGSEVTVDIPGHDPIKGTADQDGNYSIDLPKDLEGGEEITVTAKDKDGNVSGETKKTVTDATAPNKPSVKGVNSTDKEVTGTAEPGSEVTVHFPGNKTGTATADEDGNYTVEIPDNVDLQGGEELEVTATDKAGNTSDKATTTVADKTAPDAPTANDVNSEDDTIKGKAEPGSEVTVNIPGHDPITGTADDEGNYSIDLPKDLQGGEEITVTAKDKDGNVSGETKKTVTDATAPNKPSVKGVNSTDKEVTGTAEPGSEVTVHFPGNKTGTATADEDGNYTVEIPDNVDLQGGEELEVTATDKAGNTSDKATTTVADKTAPDAPTANDVNSEDDTIKGKAEPGSEVTVNIPGHDPITGTADDEGNYSIDLPKDLQGGEEITVTAKDKDGNVSGETKKTVTDATAPNKPSVKGVNSTDKEVTGTAEPGSEVTVHFPGNKTGTATADEDGNYTVEIPDNVDLQGGEELEVTATDKAGNTSDKATTTVADKTAPDAPTAEDVNSEDDAIKGKAEPGSEVTVNIPGHDPITGKADDDGNYSIDLPKDLEGGEEITVTAKDKDGNVSGETKKTVTDATAPNKPSVKGVNSTDKEVTGTAEPGSTVTVKFPDGTTSTGTADDDGNYIVKIPDDVDLQGGEELEVTAKDKAGNTSDKATTTVSDKTAPDAPTADEITSESPSVKGKAEPGSTITVNIPGHDPITGTADDNGNYEIDLPKDLQGGEEVTITATDKDGNVSGETKQTVKDTTAPDTPTINDVTSSDNSVSGTAEPGSTVTVTLPDGTKVTGTADDNGNYTIELPQTLNGGEELEVTATDKAGNTSDAATTTVTDTTAPTEPTVNGVNSTDKAITGNAEPGSTVTVTFPDGTTATGTADDDGNYTIEIPDNVKLNGGETVSVTATDKDGNTSNPTSVTVADTTAPTTPTINDIHHGDTQISGHAEPGSTVTVTFPDGTTATGTADDQGNYIIDVPSNVNLKPGDTVTVTATDKDGNTSDLAEVTVQEGNNMDPGNSGSGDQPADPSTNNGGNNNGSNNGNPSAGNNTGQPAHHNNTGSNSTNANQPAAPAVNPIGQHDHGISGQNATPGNTIIATFPDGSTATTTVNNDGTWNITVPANTHFNNGDTVQVVEQDASGHTSNTTSVVVGDNHVAQSDNQDEVDLPDTGNSESNKGTIFGTLFAALGAIFLFGRRRKDKKDEE</sequence>
<dbReference type="InterPro" id="IPR005877">
    <property type="entry name" value="YSIRK_signal_dom"/>
</dbReference>
<feature type="compositionally biased region" description="Basic and acidic residues" evidence="6">
    <location>
        <begin position="2234"/>
        <end position="2249"/>
    </location>
</feature>
<feature type="compositionally biased region" description="Basic and acidic residues" evidence="6">
    <location>
        <begin position="2404"/>
        <end position="2419"/>
    </location>
</feature>
<feature type="compositionally biased region" description="Basic and acidic residues" evidence="6">
    <location>
        <begin position="2576"/>
        <end position="2589"/>
    </location>
</feature>
<evidence type="ECO:0000256" key="5">
    <source>
        <dbReference type="ARBA" id="ARBA00023088"/>
    </source>
</evidence>
<feature type="region of interest" description="Disordered" evidence="6">
    <location>
        <begin position="2658"/>
        <end position="2893"/>
    </location>
</feature>
<feature type="compositionally biased region" description="Low complexity" evidence="6">
    <location>
        <begin position="78"/>
        <end position="164"/>
    </location>
</feature>
<organism evidence="9 10">
    <name type="scientific">Staphylococcus pettenkoferi</name>
    <dbReference type="NCBI Taxonomy" id="170573"/>
    <lineage>
        <taxon>Bacteria</taxon>
        <taxon>Bacillati</taxon>
        <taxon>Bacillota</taxon>
        <taxon>Bacilli</taxon>
        <taxon>Bacillales</taxon>
        <taxon>Staphylococcaceae</taxon>
        <taxon>Staphylococcus</taxon>
    </lineage>
</organism>
<proteinExistence type="predicted"/>
<feature type="region of interest" description="Disordered" evidence="6">
    <location>
        <begin position="2913"/>
        <end position="2935"/>
    </location>
</feature>
<dbReference type="GO" id="GO:0017056">
    <property type="term" value="F:structural constituent of nuclear pore"/>
    <property type="evidence" value="ECO:0007669"/>
    <property type="project" value="TreeGrafter"/>
</dbReference>
<feature type="compositionally biased region" description="Low complexity" evidence="6">
    <location>
        <begin position="3035"/>
        <end position="3058"/>
    </location>
</feature>
<feature type="compositionally biased region" description="Low complexity" evidence="6">
    <location>
        <begin position="2924"/>
        <end position="2935"/>
    </location>
</feature>
<comment type="caution">
    <text evidence="9">The sequence shown here is derived from an EMBL/GenBank/DDBJ whole genome shotgun (WGS) entry which is preliminary data.</text>
</comment>
<accession>A0A2N6QHE4</accession>
<feature type="compositionally biased region" description="Low complexity" evidence="6">
    <location>
        <begin position="2835"/>
        <end position="2854"/>
    </location>
</feature>
<feature type="compositionally biased region" description="Polar residues" evidence="6">
    <location>
        <begin position="2665"/>
        <end position="2677"/>
    </location>
</feature>
<feature type="compositionally biased region" description="Polar residues" evidence="6">
    <location>
        <begin position="1578"/>
        <end position="1608"/>
    </location>
</feature>
<feature type="region of interest" description="Disordered" evidence="6">
    <location>
        <begin position="1636"/>
        <end position="1788"/>
    </location>
</feature>
<feature type="compositionally biased region" description="Polar residues" evidence="6">
    <location>
        <begin position="1764"/>
        <end position="1780"/>
    </location>
</feature>
<feature type="compositionally biased region" description="Polar residues" evidence="6">
    <location>
        <begin position="2752"/>
        <end position="2792"/>
    </location>
</feature>
<feature type="compositionally biased region" description="Basic and acidic residues" evidence="6">
    <location>
        <begin position="243"/>
        <end position="292"/>
    </location>
</feature>
<feature type="compositionally biased region" description="Low complexity" evidence="6">
    <location>
        <begin position="2329"/>
        <end position="2346"/>
    </location>
</feature>
<feature type="region of interest" description="Disordered" evidence="6">
    <location>
        <begin position="1031"/>
        <end position="1073"/>
    </location>
</feature>
<dbReference type="STRING" id="170573.GCA_001076995_01664"/>
<feature type="compositionally biased region" description="Low complexity" evidence="6">
    <location>
        <begin position="1732"/>
        <end position="1745"/>
    </location>
</feature>
<feature type="compositionally biased region" description="Low complexity" evidence="6">
    <location>
        <begin position="2159"/>
        <end position="2176"/>
    </location>
</feature>
<feature type="compositionally biased region" description="Basic and acidic residues" evidence="6">
    <location>
        <begin position="302"/>
        <end position="336"/>
    </location>
</feature>
<feature type="compositionally biased region" description="Basic and acidic residues" evidence="6">
    <location>
        <begin position="346"/>
        <end position="389"/>
    </location>
</feature>
<feature type="region of interest" description="Disordered" evidence="6">
    <location>
        <begin position="1467"/>
        <end position="1623"/>
    </location>
</feature>
<evidence type="ECO:0000256" key="4">
    <source>
        <dbReference type="ARBA" id="ARBA00022729"/>
    </source>
</evidence>
<feature type="compositionally biased region" description="Polar residues" evidence="6">
    <location>
        <begin position="3092"/>
        <end position="3102"/>
    </location>
</feature>
<feature type="transmembrane region" description="Helical" evidence="7">
    <location>
        <begin position="6"/>
        <end position="27"/>
    </location>
</feature>
<keyword evidence="3" id="KW-0964">Secreted</keyword>
<feature type="domain" description="Gram-positive cocci surface proteins LPxTG" evidence="8">
    <location>
        <begin position="3173"/>
        <end position="3211"/>
    </location>
</feature>
<feature type="region of interest" description="Disordered" evidence="6">
    <location>
        <begin position="1383"/>
        <end position="1448"/>
    </location>
</feature>
<keyword evidence="7" id="KW-0812">Transmembrane</keyword>
<name>A0A2N6QHE4_9STAP</name>
<feature type="transmembrane region" description="Helical" evidence="7">
    <location>
        <begin position="3184"/>
        <end position="3201"/>
    </location>
</feature>
<feature type="region of interest" description="Disordered" evidence="6">
    <location>
        <begin position="1844"/>
        <end position="1875"/>
    </location>
</feature>
<dbReference type="GO" id="GO:0006406">
    <property type="term" value="P:mRNA export from nucleus"/>
    <property type="evidence" value="ECO:0007669"/>
    <property type="project" value="TreeGrafter"/>
</dbReference>
<keyword evidence="4" id="KW-0732">Signal</keyword>
<feature type="compositionally biased region" description="Polar residues" evidence="6">
    <location>
        <begin position="1663"/>
        <end position="1683"/>
    </location>
</feature>
<feature type="region of interest" description="Disordered" evidence="6">
    <location>
        <begin position="77"/>
        <end position="397"/>
    </location>
</feature>
<feature type="region of interest" description="Disordered" evidence="6">
    <location>
        <begin position="1978"/>
        <end position="2564"/>
    </location>
</feature>
<reference evidence="9 10" key="1">
    <citation type="submission" date="2017-09" db="EMBL/GenBank/DDBJ databases">
        <title>Bacterial strain isolated from the female urinary microbiota.</title>
        <authorList>
            <person name="Thomas-White K."/>
            <person name="Kumar N."/>
            <person name="Forster S."/>
            <person name="Putonti C."/>
            <person name="Lawley T."/>
            <person name="Wolfe A.J."/>
        </authorList>
    </citation>
    <scope>NUCLEOTIDE SEQUENCE [LARGE SCALE GENOMIC DNA]</scope>
    <source>
        <strain evidence="9 10">UMB0834</strain>
    </source>
</reference>
<feature type="region of interest" description="Disordered" evidence="6">
    <location>
        <begin position="2576"/>
        <end position="2640"/>
    </location>
</feature>